<organism evidence="1 2">
    <name type="scientific">Podarcis lilfordi</name>
    <name type="common">Lilford's wall lizard</name>
    <dbReference type="NCBI Taxonomy" id="74358"/>
    <lineage>
        <taxon>Eukaryota</taxon>
        <taxon>Metazoa</taxon>
        <taxon>Chordata</taxon>
        <taxon>Craniata</taxon>
        <taxon>Vertebrata</taxon>
        <taxon>Euteleostomi</taxon>
        <taxon>Lepidosauria</taxon>
        <taxon>Squamata</taxon>
        <taxon>Bifurcata</taxon>
        <taxon>Unidentata</taxon>
        <taxon>Episquamata</taxon>
        <taxon>Laterata</taxon>
        <taxon>Lacertibaenia</taxon>
        <taxon>Lacertidae</taxon>
        <taxon>Podarcis</taxon>
    </lineage>
</organism>
<reference evidence="1" key="1">
    <citation type="submission" date="2022-12" db="EMBL/GenBank/DDBJ databases">
        <authorList>
            <person name="Alioto T."/>
            <person name="Alioto T."/>
            <person name="Gomez Garrido J."/>
        </authorList>
    </citation>
    <scope>NUCLEOTIDE SEQUENCE</scope>
</reference>
<gene>
    <name evidence="1" type="ORF">PODLI_1B015800</name>
</gene>
<name>A0AA35PQU0_9SAUR</name>
<accession>A0AA35PQU0</accession>
<keyword evidence="2" id="KW-1185">Reference proteome</keyword>
<dbReference type="Proteomes" id="UP001178461">
    <property type="component" value="Chromosome Z"/>
</dbReference>
<proteinExistence type="predicted"/>
<dbReference type="EMBL" id="OX395140">
    <property type="protein sequence ID" value="CAI5793582.1"/>
    <property type="molecule type" value="Genomic_DNA"/>
</dbReference>
<protein>
    <submittedName>
        <fullName evidence="1">Uncharacterized protein</fullName>
    </submittedName>
</protein>
<sequence>KIPSVKITILFTETPERGLDESSPTKYQWESPFSRNLQLNESLWSKHHLFGRLPKPHFSNIVTDVYVDIFPPP</sequence>
<evidence type="ECO:0000313" key="1">
    <source>
        <dbReference type="EMBL" id="CAI5793582.1"/>
    </source>
</evidence>
<evidence type="ECO:0000313" key="2">
    <source>
        <dbReference type="Proteomes" id="UP001178461"/>
    </source>
</evidence>
<dbReference type="AlphaFoldDB" id="A0AA35PQU0"/>
<feature type="non-terminal residue" evidence="1">
    <location>
        <position position="1"/>
    </location>
</feature>